<dbReference type="InterPro" id="IPR036890">
    <property type="entry name" value="HATPase_C_sf"/>
</dbReference>
<dbReference type="Proteomes" id="UP001054252">
    <property type="component" value="Unassembled WGS sequence"/>
</dbReference>
<organism evidence="9 10">
    <name type="scientific">Rubroshorea leprosula</name>
    <dbReference type="NCBI Taxonomy" id="152421"/>
    <lineage>
        <taxon>Eukaryota</taxon>
        <taxon>Viridiplantae</taxon>
        <taxon>Streptophyta</taxon>
        <taxon>Embryophyta</taxon>
        <taxon>Tracheophyta</taxon>
        <taxon>Spermatophyta</taxon>
        <taxon>Magnoliopsida</taxon>
        <taxon>eudicotyledons</taxon>
        <taxon>Gunneridae</taxon>
        <taxon>Pentapetalae</taxon>
        <taxon>rosids</taxon>
        <taxon>malvids</taxon>
        <taxon>Malvales</taxon>
        <taxon>Dipterocarpaceae</taxon>
        <taxon>Rubroshorea</taxon>
    </lineage>
</organism>
<keyword evidence="3 4" id="KW-0597">Phosphoprotein</keyword>
<feature type="compositionally biased region" description="Polar residues" evidence="5">
    <location>
        <begin position="938"/>
        <end position="956"/>
    </location>
</feature>
<dbReference type="Gene3D" id="3.30.565.10">
    <property type="entry name" value="Histidine kinase-like ATPase, C-terminal domain"/>
    <property type="match status" value="1"/>
</dbReference>
<dbReference type="PANTHER" id="PTHR43719">
    <property type="entry name" value="TWO-COMPONENT HISTIDINE KINASE"/>
    <property type="match status" value="1"/>
</dbReference>
<dbReference type="InterPro" id="IPR001789">
    <property type="entry name" value="Sig_transdc_resp-reg_receiver"/>
</dbReference>
<evidence type="ECO:0000256" key="4">
    <source>
        <dbReference type="PROSITE-ProRule" id="PRU00169"/>
    </source>
</evidence>
<evidence type="ECO:0000259" key="8">
    <source>
        <dbReference type="PROSITE" id="PS50110"/>
    </source>
</evidence>
<feature type="compositionally biased region" description="Basic and acidic residues" evidence="5">
    <location>
        <begin position="957"/>
        <end position="967"/>
    </location>
</feature>
<dbReference type="SMART" id="SM00387">
    <property type="entry name" value="HATPase_c"/>
    <property type="match status" value="1"/>
</dbReference>
<dbReference type="InterPro" id="IPR003661">
    <property type="entry name" value="HisK_dim/P_dom"/>
</dbReference>
<dbReference type="InterPro" id="IPR004358">
    <property type="entry name" value="Sig_transdc_His_kin-like_C"/>
</dbReference>
<gene>
    <name evidence="9" type="ORF">SLEP1_g48131</name>
</gene>
<dbReference type="GO" id="GO:0000155">
    <property type="term" value="F:phosphorelay sensor kinase activity"/>
    <property type="evidence" value="ECO:0007669"/>
    <property type="project" value="InterPro"/>
</dbReference>
<dbReference type="PANTHER" id="PTHR43719:SF75">
    <property type="entry name" value="HISTIDINE KINASE CKI1"/>
    <property type="match status" value="1"/>
</dbReference>
<dbReference type="SMART" id="SM00388">
    <property type="entry name" value="HisKA"/>
    <property type="match status" value="1"/>
</dbReference>
<dbReference type="PROSITE" id="PS50110">
    <property type="entry name" value="RESPONSE_REGULATORY"/>
    <property type="match status" value="1"/>
</dbReference>
<dbReference type="Gene3D" id="3.40.50.2300">
    <property type="match status" value="1"/>
</dbReference>
<comment type="caution">
    <text evidence="9">The sequence shown here is derived from an EMBL/GenBank/DDBJ whole genome shotgun (WGS) entry which is preliminary data.</text>
</comment>
<feature type="compositionally biased region" description="Polar residues" evidence="5">
    <location>
        <begin position="989"/>
        <end position="999"/>
    </location>
</feature>
<dbReference type="EMBL" id="BPVZ01000142">
    <property type="protein sequence ID" value="GKV40487.1"/>
    <property type="molecule type" value="Genomic_DNA"/>
</dbReference>
<dbReference type="EC" id="2.7.13.3" evidence="2"/>
<evidence type="ECO:0000313" key="9">
    <source>
        <dbReference type="EMBL" id="GKV40487.1"/>
    </source>
</evidence>
<dbReference type="SUPFAM" id="SSF52172">
    <property type="entry name" value="CheY-like"/>
    <property type="match status" value="1"/>
</dbReference>
<dbReference type="Pfam" id="PF02518">
    <property type="entry name" value="HATPase_c"/>
    <property type="match status" value="1"/>
</dbReference>
<feature type="compositionally biased region" description="Low complexity" evidence="5">
    <location>
        <begin position="975"/>
        <end position="985"/>
    </location>
</feature>
<keyword evidence="6" id="KW-0812">Transmembrane</keyword>
<dbReference type="SUPFAM" id="SSF47384">
    <property type="entry name" value="Homodimeric domain of signal transducing histidine kinase"/>
    <property type="match status" value="1"/>
</dbReference>
<dbReference type="InterPro" id="IPR005467">
    <property type="entry name" value="His_kinase_dom"/>
</dbReference>
<comment type="catalytic activity">
    <reaction evidence="1">
        <text>ATP + protein L-histidine = ADP + protein N-phospho-L-histidine.</text>
        <dbReference type="EC" id="2.7.13.3"/>
    </reaction>
</comment>
<sequence>MKLSSLIAARPVSFFIFLAFVVLLPPALVIPCWHRTTRHIERDVKLNNRRLQSRLQSEIENVGKLLSPLNSSTSRLAKLVSLIVNGSELFSSEIESKAAPMLFQAFTTIPLVSQISYIGLNGGFFSYYTEGNQVLALHSNSSNIEGRMENVWYKQPVDPLIGKLYGGPVAFQVPFSVVNTSWFQASLNSMDVYASLGDGWGAGDNGSLILHSIGIHGRAVISLGFPVKSLIDIMEGIELYGGNLYLATKDGEMLMEGIPNTHMTFANSSISFQAENANDHGIAQIGTSRCIPRNATECTGILAIGEAKFKVFCSQIEILGVQLVYALLMPYEGSVNLVKENNRLALILLAIMVAVVMISVLSFVLLMVRAGRREMHLCATLIKQMEATQQAERKSMNKSLAFASASHDIRTPLAAITELIRISKDEVLPGSDLESNLKDMESCTKDLLGLLNSILDMSKIEAGKMQLEEEEFNLAELLEQVADFFHIMGMKKGVDVVLDPHDGSILKFSHVRGDRGRLKQVLCNLISNAVKFTFEGHVTIRAWVQKLSLQSDILASSHSGLNKCLTTNMFCKNRETCNDMAAIVAVRQNPNSMEFVFEVDDTGKGIPKEKRKSVFENFVQAKETALRKDRTETTIGRDEEETALSGTGLGLGIVQSLVRLMGGEIGIVDKPVDEKGTCFRFNVFLTVSDIVGTDNTRGENEGREDHTGADVVQRLGQTISTLSPCPSIQNPSPRLGILSSSPRLEGSQVVLLIQNIGRRASLQKYMESLGINMLVVERWEQLSSVLEKMKSKQITSPHNSTKKLEGSSRSDMSSASSKDFPLSAMDGTEQKLQLSRKRGFPWFILLVIDAGAGPVAKLDEIVSKFRRSLQSTCKVVWLDNSVPRKINSKEKISEADDDILVKPFHGSRLYQVIKLLPEFGGNLKSKSIYQAEKVPQDCASSSTKPRLENQISQEHPLQQREIQEETSPRNGRLGSYPRSRYPTSRRNLRSSPPHSQYQPRQIERQEKCVDSSKKQLWTGKRILVAEDNKTLRKVTMKKLEQDGAIVEVCENGEEALNLVRNGLRDRTENAASHVLPFDYILMDCQMPLMDGYEAARRIREEEKVFGVHLPIFALTGHAPGEETRKAITAGMDDCLGKPLQQEALTKAIRKIHGELDIV</sequence>
<feature type="region of interest" description="Disordered" evidence="5">
    <location>
        <begin position="936"/>
        <end position="1009"/>
    </location>
</feature>
<evidence type="ECO:0000256" key="5">
    <source>
        <dbReference type="SAM" id="MobiDB-lite"/>
    </source>
</evidence>
<dbReference type="CDD" id="cd17546">
    <property type="entry name" value="REC_hyHK_CKI1_RcsC-like"/>
    <property type="match status" value="1"/>
</dbReference>
<dbReference type="SUPFAM" id="SSF55874">
    <property type="entry name" value="ATPase domain of HSP90 chaperone/DNA topoisomerase II/histidine kinase"/>
    <property type="match status" value="1"/>
</dbReference>
<evidence type="ECO:0000256" key="3">
    <source>
        <dbReference type="ARBA" id="ARBA00022553"/>
    </source>
</evidence>
<dbReference type="InterPro" id="IPR036097">
    <property type="entry name" value="HisK_dim/P_sf"/>
</dbReference>
<feature type="modified residue" description="4-aspartylphosphate" evidence="4">
    <location>
        <position position="1083"/>
    </location>
</feature>
<feature type="domain" description="Response regulatory" evidence="8">
    <location>
        <begin position="1021"/>
        <end position="1152"/>
    </location>
</feature>
<keyword evidence="10" id="KW-1185">Reference proteome</keyword>
<dbReference type="InterPro" id="IPR050956">
    <property type="entry name" value="2C_system_His_kinase"/>
</dbReference>
<dbReference type="Pfam" id="PF00512">
    <property type="entry name" value="HisKA"/>
    <property type="match status" value="1"/>
</dbReference>
<keyword evidence="6" id="KW-1133">Transmembrane helix</keyword>
<feature type="region of interest" description="Disordered" evidence="5">
    <location>
        <begin position="790"/>
        <end position="823"/>
    </location>
</feature>
<protein>
    <recommendedName>
        <fullName evidence="2">histidine kinase</fullName>
        <ecNumber evidence="2">2.7.13.3</ecNumber>
    </recommendedName>
</protein>
<dbReference type="InterPro" id="IPR011006">
    <property type="entry name" value="CheY-like_superfamily"/>
</dbReference>
<dbReference type="AlphaFoldDB" id="A0AAV5LTK9"/>
<dbReference type="PRINTS" id="PR00344">
    <property type="entry name" value="BCTRLSENSOR"/>
</dbReference>
<feature type="domain" description="Histidine kinase" evidence="7">
    <location>
        <begin position="404"/>
        <end position="687"/>
    </location>
</feature>
<keyword evidence="6" id="KW-0472">Membrane</keyword>
<proteinExistence type="predicted"/>
<feature type="transmembrane region" description="Helical" evidence="6">
    <location>
        <begin position="344"/>
        <end position="368"/>
    </location>
</feature>
<name>A0AAV5LTK9_9ROSI</name>
<evidence type="ECO:0000259" key="7">
    <source>
        <dbReference type="PROSITE" id="PS50109"/>
    </source>
</evidence>
<evidence type="ECO:0000256" key="6">
    <source>
        <dbReference type="SAM" id="Phobius"/>
    </source>
</evidence>
<dbReference type="CDD" id="cd00082">
    <property type="entry name" value="HisKA"/>
    <property type="match status" value="1"/>
</dbReference>
<evidence type="ECO:0000313" key="10">
    <source>
        <dbReference type="Proteomes" id="UP001054252"/>
    </source>
</evidence>
<evidence type="ECO:0000256" key="1">
    <source>
        <dbReference type="ARBA" id="ARBA00000085"/>
    </source>
</evidence>
<dbReference type="SMART" id="SM00448">
    <property type="entry name" value="REC"/>
    <property type="match status" value="1"/>
</dbReference>
<accession>A0AAV5LTK9</accession>
<dbReference type="Gene3D" id="1.10.287.130">
    <property type="match status" value="1"/>
</dbReference>
<reference evidence="9 10" key="1">
    <citation type="journal article" date="2021" name="Commun. Biol.">
        <title>The genome of Shorea leprosula (Dipterocarpaceae) highlights the ecological relevance of drought in aseasonal tropical rainforests.</title>
        <authorList>
            <person name="Ng K.K.S."/>
            <person name="Kobayashi M.J."/>
            <person name="Fawcett J.A."/>
            <person name="Hatakeyama M."/>
            <person name="Paape T."/>
            <person name="Ng C.H."/>
            <person name="Ang C.C."/>
            <person name="Tnah L.H."/>
            <person name="Lee C.T."/>
            <person name="Nishiyama T."/>
            <person name="Sese J."/>
            <person name="O'Brien M.J."/>
            <person name="Copetti D."/>
            <person name="Mohd Noor M.I."/>
            <person name="Ong R.C."/>
            <person name="Putra M."/>
            <person name="Sireger I.Z."/>
            <person name="Indrioko S."/>
            <person name="Kosugi Y."/>
            <person name="Izuno A."/>
            <person name="Isagi Y."/>
            <person name="Lee S.L."/>
            <person name="Shimizu K.K."/>
        </authorList>
    </citation>
    <scope>NUCLEOTIDE SEQUENCE [LARGE SCALE GENOMIC DNA]</scope>
    <source>
        <strain evidence="9">214</strain>
    </source>
</reference>
<evidence type="ECO:0000256" key="2">
    <source>
        <dbReference type="ARBA" id="ARBA00012438"/>
    </source>
</evidence>
<dbReference type="PROSITE" id="PS50109">
    <property type="entry name" value="HIS_KIN"/>
    <property type="match status" value="1"/>
</dbReference>
<dbReference type="InterPro" id="IPR003594">
    <property type="entry name" value="HATPase_dom"/>
</dbReference>
<dbReference type="Pfam" id="PF00072">
    <property type="entry name" value="Response_reg"/>
    <property type="match status" value="1"/>
</dbReference>